<accession>A0ABT3KNB6</accession>
<protein>
    <submittedName>
        <fullName evidence="2">Uncharacterized protein</fullName>
    </submittedName>
</protein>
<comment type="caution">
    <text evidence="2">The sequence shown here is derived from an EMBL/GenBank/DDBJ whole genome shotgun (WGS) entry which is preliminary data.</text>
</comment>
<evidence type="ECO:0000256" key="1">
    <source>
        <dbReference type="SAM" id="MobiDB-lite"/>
    </source>
</evidence>
<evidence type="ECO:0000313" key="3">
    <source>
        <dbReference type="Proteomes" id="UP001208935"/>
    </source>
</evidence>
<organism evidence="2 3">
    <name type="scientific">Verminephrobacter aporrectodeae subsp. tuberculatae</name>
    <dbReference type="NCBI Taxonomy" id="1110392"/>
    <lineage>
        <taxon>Bacteria</taxon>
        <taxon>Pseudomonadati</taxon>
        <taxon>Pseudomonadota</taxon>
        <taxon>Betaproteobacteria</taxon>
        <taxon>Burkholderiales</taxon>
        <taxon>Comamonadaceae</taxon>
        <taxon>Verminephrobacter</taxon>
    </lineage>
</organism>
<proteinExistence type="predicted"/>
<dbReference type="EMBL" id="QZCW01000001">
    <property type="protein sequence ID" value="MCW5319815.1"/>
    <property type="molecule type" value="Genomic_DNA"/>
</dbReference>
<gene>
    <name evidence="2" type="ORF">D5039_01100</name>
</gene>
<name>A0ABT3KNB6_9BURK</name>
<reference evidence="3" key="1">
    <citation type="submission" date="2023-07" db="EMBL/GenBank/DDBJ databases">
        <title>Verminephrobacter genomes.</title>
        <authorList>
            <person name="Lund M.B."/>
        </authorList>
    </citation>
    <scope>NUCLEOTIDE SEQUENCE [LARGE SCALE GENOMIC DNA]</scope>
    <source>
        <strain evidence="3">AtM5-05</strain>
    </source>
</reference>
<evidence type="ECO:0000313" key="2">
    <source>
        <dbReference type="EMBL" id="MCW5319815.1"/>
    </source>
</evidence>
<feature type="compositionally biased region" description="Basic and acidic residues" evidence="1">
    <location>
        <begin position="8"/>
        <end position="20"/>
    </location>
</feature>
<sequence length="59" mass="6674">MPVLWHAEQQHPTRGCKPEPQKFPSSQFQPGHERVQVDHLSVALEGVVPVQQDVPPGRR</sequence>
<dbReference type="Proteomes" id="UP001208935">
    <property type="component" value="Unassembled WGS sequence"/>
</dbReference>
<keyword evidence="3" id="KW-1185">Reference proteome</keyword>
<feature type="region of interest" description="Disordered" evidence="1">
    <location>
        <begin position="1"/>
        <end position="32"/>
    </location>
</feature>